<proteinExistence type="predicted"/>
<keyword evidence="2" id="KW-1185">Reference proteome</keyword>
<evidence type="ECO:0000313" key="2">
    <source>
        <dbReference type="Proteomes" id="UP000269221"/>
    </source>
</evidence>
<name>A0A3M0JIT6_HIRRU</name>
<organism evidence="1 2">
    <name type="scientific">Hirundo rustica rustica</name>
    <dbReference type="NCBI Taxonomy" id="333673"/>
    <lineage>
        <taxon>Eukaryota</taxon>
        <taxon>Metazoa</taxon>
        <taxon>Chordata</taxon>
        <taxon>Craniata</taxon>
        <taxon>Vertebrata</taxon>
        <taxon>Euteleostomi</taxon>
        <taxon>Archelosauria</taxon>
        <taxon>Archosauria</taxon>
        <taxon>Dinosauria</taxon>
        <taxon>Saurischia</taxon>
        <taxon>Theropoda</taxon>
        <taxon>Coelurosauria</taxon>
        <taxon>Aves</taxon>
        <taxon>Neognathae</taxon>
        <taxon>Neoaves</taxon>
        <taxon>Telluraves</taxon>
        <taxon>Australaves</taxon>
        <taxon>Passeriformes</taxon>
        <taxon>Sylvioidea</taxon>
        <taxon>Hirundinidae</taxon>
        <taxon>Hirundo</taxon>
    </lineage>
</organism>
<dbReference type="AlphaFoldDB" id="A0A3M0JIT6"/>
<dbReference type="EMBL" id="QRBI01000142">
    <property type="protein sequence ID" value="RMC00896.1"/>
    <property type="molecule type" value="Genomic_DNA"/>
</dbReference>
<protein>
    <submittedName>
        <fullName evidence="1">Uncharacterized protein</fullName>
    </submittedName>
</protein>
<reference evidence="1 2" key="1">
    <citation type="submission" date="2018-07" db="EMBL/GenBank/DDBJ databases">
        <title>A high quality draft genome assembly of the barn swallow (H. rustica rustica).</title>
        <authorList>
            <person name="Formenti G."/>
            <person name="Chiara M."/>
            <person name="Poveda L."/>
            <person name="Francoijs K.-J."/>
            <person name="Bonisoli-Alquati A."/>
            <person name="Canova L."/>
            <person name="Gianfranceschi L."/>
            <person name="Horner D.S."/>
            <person name="Saino N."/>
        </authorList>
    </citation>
    <scope>NUCLEOTIDE SEQUENCE [LARGE SCALE GENOMIC DNA]</scope>
    <source>
        <strain evidence="1">Chelidonia</strain>
        <tissue evidence="1">Blood</tissue>
    </source>
</reference>
<gene>
    <name evidence="1" type="ORF">DUI87_22582</name>
</gene>
<comment type="caution">
    <text evidence="1">The sequence shown here is derived from an EMBL/GenBank/DDBJ whole genome shotgun (WGS) entry which is preliminary data.</text>
</comment>
<sequence>MGGDCVSVEQHTLPGSAIRVFKPCVLTGPTSINHVEKPDPIRGSNVPSEKCENMSSFLQCSIELLNSYDFVKQKKCKRGLLKSKGSHPCLDCVFHPNLWSNLYPPPGPNRSASSSNGPNSSRCCPESAVPPCMTLEVLFWPGAAEGRGSQNQLHP</sequence>
<evidence type="ECO:0000313" key="1">
    <source>
        <dbReference type="EMBL" id="RMC00896.1"/>
    </source>
</evidence>
<accession>A0A3M0JIT6</accession>
<dbReference type="Proteomes" id="UP000269221">
    <property type="component" value="Unassembled WGS sequence"/>
</dbReference>